<feature type="domain" description="GH15-like" evidence="1">
    <location>
        <begin position="231"/>
        <end position="595"/>
    </location>
</feature>
<dbReference type="PANTHER" id="PTHR31616:SF0">
    <property type="entry name" value="GLUCAN 1,4-ALPHA-GLUCOSIDASE"/>
    <property type="match status" value="1"/>
</dbReference>
<dbReference type="InterPro" id="IPR008928">
    <property type="entry name" value="6-hairpin_glycosidase_sf"/>
</dbReference>
<dbReference type="InterPro" id="IPR012341">
    <property type="entry name" value="6hp_glycosidase-like_sf"/>
</dbReference>
<organism evidence="3 4">
    <name type="scientific">Pontibacter flavimaris</name>
    <dbReference type="NCBI Taxonomy" id="1797110"/>
    <lineage>
        <taxon>Bacteria</taxon>
        <taxon>Pseudomonadati</taxon>
        <taxon>Bacteroidota</taxon>
        <taxon>Cytophagia</taxon>
        <taxon>Cytophagales</taxon>
        <taxon>Hymenobacteraceae</taxon>
        <taxon>Pontibacter</taxon>
    </lineage>
</organism>
<proteinExistence type="predicted"/>
<accession>A0A1Q5P8Q8</accession>
<dbReference type="RefSeq" id="WP_073854565.1">
    <property type="nucleotide sequence ID" value="NZ_LVWA01000012.1"/>
</dbReference>
<dbReference type="SUPFAM" id="SSF48208">
    <property type="entry name" value="Six-hairpin glycosidases"/>
    <property type="match status" value="1"/>
</dbReference>
<dbReference type="EMBL" id="LVWA01000012">
    <property type="protein sequence ID" value="OKL38616.1"/>
    <property type="molecule type" value="Genomic_DNA"/>
</dbReference>
<dbReference type="InterPro" id="IPR011613">
    <property type="entry name" value="GH15-like"/>
</dbReference>
<dbReference type="GO" id="GO:0004553">
    <property type="term" value="F:hydrolase activity, hydrolyzing O-glycosyl compounds"/>
    <property type="evidence" value="ECO:0007669"/>
    <property type="project" value="UniProtKB-ARBA"/>
</dbReference>
<sequence>MTTRLSDYALIGNAHAAALVNTSGAIAWCCLPDFDSPGIFSAILDKARGGHFSISPIGKYSSAQRYLPDTNVVETVFETAAGKARLLDAFVAQTEEEKKRNLFPDHELMRVVEGISETVNFKLEYVPRTYYGKNTPHLEDRQNFGVHFVWKEHIYTLLSTLPPEQLTVEATGKATASFSLHPGERVLFSFSHSNQSPAILPELKTTGWARMQRTISFWKNWIGKCTYAGLYKEEVRRSALVLKLLTYAPSGAIIAAPTTSLPEKPGGERNWDYRYCWLRDASFTVRALLKLGFEEETHAYMNWIMHATRLTRPRLQVVYSVFGHASLPEQTLDWLKGYADSSPVRVGNGADQQFQLDVYGEVLDAVYAYSPLVKKLDRDARKFVIGLGKIICETWDKPDNGIWEVRSSAVQHTHSMVMAWVGLDRLIKLTEKYTWHDAPLDKFRKVAASIKYKVEQFGYNSALNSYTHELEGNTLDASLLTLSLVGYCEPTSARMVATTKLIQERLTENKLLYRYLNLDDGLEGKEGSFGICNFWLIENLARSGKLEEAMALFENIVKCASPTGLLSEEIDPASHALWGNYPQGFTHIGLINAAYAINEVYQQTPKPYAYL</sequence>
<feature type="domain" description="Trehalase-like N-terminal" evidence="2">
    <location>
        <begin position="4"/>
        <end position="143"/>
    </location>
</feature>
<dbReference type="AlphaFoldDB" id="A0A1Q5P8Q8"/>
<protein>
    <submittedName>
        <fullName evidence="3">Uncharacterized protein</fullName>
    </submittedName>
</protein>
<dbReference type="STRING" id="1797110.A3841_05565"/>
<dbReference type="Gene3D" id="1.50.10.10">
    <property type="match status" value="1"/>
</dbReference>
<dbReference type="GO" id="GO:0005975">
    <property type="term" value="P:carbohydrate metabolic process"/>
    <property type="evidence" value="ECO:0007669"/>
    <property type="project" value="InterPro"/>
</dbReference>
<dbReference type="Pfam" id="PF00723">
    <property type="entry name" value="Glyco_hydro_15"/>
    <property type="match status" value="1"/>
</dbReference>
<evidence type="ECO:0000259" key="2">
    <source>
        <dbReference type="Pfam" id="PF19291"/>
    </source>
</evidence>
<keyword evidence="4" id="KW-1185">Reference proteome</keyword>
<dbReference type="Pfam" id="PF19291">
    <property type="entry name" value="TREH_N"/>
    <property type="match status" value="1"/>
</dbReference>
<evidence type="ECO:0000313" key="3">
    <source>
        <dbReference type="EMBL" id="OKL38616.1"/>
    </source>
</evidence>
<dbReference type="OrthoDB" id="3902805at2"/>
<dbReference type="Proteomes" id="UP000186551">
    <property type="component" value="Unassembled WGS sequence"/>
</dbReference>
<dbReference type="PANTHER" id="PTHR31616">
    <property type="entry name" value="TREHALASE"/>
    <property type="match status" value="1"/>
</dbReference>
<dbReference type="InterPro" id="IPR045582">
    <property type="entry name" value="Trehalase-like_N"/>
</dbReference>
<gene>
    <name evidence="3" type="ORF">A3841_05565</name>
</gene>
<comment type="caution">
    <text evidence="3">The sequence shown here is derived from an EMBL/GenBank/DDBJ whole genome shotgun (WGS) entry which is preliminary data.</text>
</comment>
<evidence type="ECO:0000259" key="1">
    <source>
        <dbReference type="Pfam" id="PF00723"/>
    </source>
</evidence>
<name>A0A1Q5P8Q8_9BACT</name>
<reference evidence="3 4" key="1">
    <citation type="submission" date="2016-03" db="EMBL/GenBank/DDBJ databases">
        <title>Genome sequence of Pontibacter sp. nov., of the family cytophagaceae, isolated from marine sediment of the Yellow Sea, China.</title>
        <authorList>
            <person name="Zhang G."/>
            <person name="Zhang R."/>
        </authorList>
    </citation>
    <scope>NUCLEOTIDE SEQUENCE [LARGE SCALE GENOMIC DNA]</scope>
    <source>
        <strain evidence="3 4">S10-8</strain>
    </source>
</reference>
<evidence type="ECO:0000313" key="4">
    <source>
        <dbReference type="Proteomes" id="UP000186551"/>
    </source>
</evidence>